<evidence type="ECO:0000256" key="3">
    <source>
        <dbReference type="ARBA" id="ARBA00022692"/>
    </source>
</evidence>
<dbReference type="Pfam" id="PF13396">
    <property type="entry name" value="PLDc_N"/>
    <property type="match status" value="1"/>
</dbReference>
<dbReference type="STRING" id="662479.C440_05440"/>
<evidence type="ECO:0000256" key="5">
    <source>
        <dbReference type="ARBA" id="ARBA00023136"/>
    </source>
</evidence>
<comment type="caution">
    <text evidence="8">The sequence shown here is derived from an EMBL/GenBank/DDBJ whole genome shotgun (WGS) entry which is preliminary data.</text>
</comment>
<gene>
    <name evidence="8" type="ORF">C440_05440</name>
</gene>
<dbReference type="InterPro" id="IPR027379">
    <property type="entry name" value="CLS_N"/>
</dbReference>
<evidence type="ECO:0000256" key="6">
    <source>
        <dbReference type="SAM" id="Phobius"/>
    </source>
</evidence>
<reference evidence="8 9" key="1">
    <citation type="journal article" date="2014" name="PLoS Genet.">
        <title>Phylogenetically driven sequencing of extremely halophilic archaea reveals strategies for static and dynamic osmo-response.</title>
        <authorList>
            <person name="Becker E.A."/>
            <person name="Seitzer P.M."/>
            <person name="Tritt A."/>
            <person name="Larsen D."/>
            <person name="Krusor M."/>
            <person name="Yao A.I."/>
            <person name="Wu D."/>
            <person name="Madern D."/>
            <person name="Eisen J.A."/>
            <person name="Darling A.E."/>
            <person name="Facciotti M.T."/>
        </authorList>
    </citation>
    <scope>NUCLEOTIDE SEQUENCE [LARGE SCALE GENOMIC DNA]</scope>
    <source>
        <strain evidence="8 9">ATCC BAA-1512</strain>
    </source>
</reference>
<keyword evidence="4 6" id="KW-1133">Transmembrane helix</keyword>
<evidence type="ECO:0000256" key="1">
    <source>
        <dbReference type="ARBA" id="ARBA00004651"/>
    </source>
</evidence>
<name>M0IJ94_9EURY</name>
<evidence type="ECO:0000256" key="2">
    <source>
        <dbReference type="ARBA" id="ARBA00022475"/>
    </source>
</evidence>
<keyword evidence="2" id="KW-1003">Cell membrane</keyword>
<feature type="transmembrane region" description="Helical" evidence="6">
    <location>
        <begin position="51"/>
        <end position="71"/>
    </location>
</feature>
<feature type="transmembrane region" description="Helical" evidence="6">
    <location>
        <begin position="21"/>
        <end position="39"/>
    </location>
</feature>
<protein>
    <recommendedName>
        <fullName evidence="7">Cardiolipin synthase N-terminal domain-containing protein</fullName>
    </recommendedName>
</protein>
<dbReference type="PATRIC" id="fig|662479.7.peg.1109"/>
<proteinExistence type="predicted"/>
<accession>M0IJ94</accession>
<organism evidence="8 9">
    <name type="scientific">Haloferax mucosum ATCC BAA-1512</name>
    <dbReference type="NCBI Taxonomy" id="662479"/>
    <lineage>
        <taxon>Archaea</taxon>
        <taxon>Methanobacteriati</taxon>
        <taxon>Methanobacteriota</taxon>
        <taxon>Stenosarchaea group</taxon>
        <taxon>Halobacteria</taxon>
        <taxon>Halobacteriales</taxon>
        <taxon>Haloferacaceae</taxon>
        <taxon>Haloferax</taxon>
    </lineage>
</organism>
<keyword evidence="3 6" id="KW-0812">Transmembrane</keyword>
<evidence type="ECO:0000313" key="9">
    <source>
        <dbReference type="Proteomes" id="UP000011550"/>
    </source>
</evidence>
<feature type="domain" description="Cardiolipin synthase N-terminal" evidence="7">
    <location>
        <begin position="33"/>
        <end position="73"/>
    </location>
</feature>
<comment type="subcellular location">
    <subcellularLocation>
        <location evidence="1">Cell membrane</location>
        <topology evidence="1">Multi-pass membrane protein</topology>
    </subcellularLocation>
</comment>
<keyword evidence="9" id="KW-1185">Reference proteome</keyword>
<evidence type="ECO:0000313" key="8">
    <source>
        <dbReference type="EMBL" id="ELZ96102.1"/>
    </source>
</evidence>
<dbReference type="EMBL" id="AOLN01000008">
    <property type="protein sequence ID" value="ELZ96102.1"/>
    <property type="molecule type" value="Genomic_DNA"/>
</dbReference>
<evidence type="ECO:0000256" key="4">
    <source>
        <dbReference type="ARBA" id="ARBA00022989"/>
    </source>
</evidence>
<dbReference type="GO" id="GO:0005886">
    <property type="term" value="C:plasma membrane"/>
    <property type="evidence" value="ECO:0007669"/>
    <property type="project" value="UniProtKB-SubCell"/>
</dbReference>
<keyword evidence="5 6" id="KW-0472">Membrane</keyword>
<dbReference type="Proteomes" id="UP000011550">
    <property type="component" value="Unassembled WGS sequence"/>
</dbReference>
<sequence>MEKRIGYSMLPRVLLQSGGGGALFFIILILLLGMVIWTYSDARRNSTHPAFLWAVVVFLAPLLGIVLYILLGRNA</sequence>
<evidence type="ECO:0000259" key="7">
    <source>
        <dbReference type="Pfam" id="PF13396"/>
    </source>
</evidence>
<dbReference type="AlphaFoldDB" id="M0IJ94"/>